<dbReference type="PROSITE" id="PS00028">
    <property type="entry name" value="ZINC_FINGER_C2H2_1"/>
    <property type="match status" value="2"/>
</dbReference>
<feature type="region of interest" description="Disordered" evidence="9">
    <location>
        <begin position="98"/>
        <end position="147"/>
    </location>
</feature>
<evidence type="ECO:0000256" key="9">
    <source>
        <dbReference type="SAM" id="MobiDB-lite"/>
    </source>
</evidence>
<keyword evidence="6" id="KW-0862">Zinc</keyword>
<evidence type="ECO:0000256" key="6">
    <source>
        <dbReference type="ARBA" id="ARBA00022833"/>
    </source>
</evidence>
<organism evidence="11 12">
    <name type="scientific">Cyprinus carpio carpio</name>
    <dbReference type="NCBI Taxonomy" id="630221"/>
    <lineage>
        <taxon>Eukaryota</taxon>
        <taxon>Metazoa</taxon>
        <taxon>Chordata</taxon>
        <taxon>Craniata</taxon>
        <taxon>Vertebrata</taxon>
        <taxon>Euteleostomi</taxon>
        <taxon>Actinopterygii</taxon>
        <taxon>Neopterygii</taxon>
        <taxon>Teleostei</taxon>
        <taxon>Ostariophysi</taxon>
        <taxon>Cypriniformes</taxon>
        <taxon>Cyprinidae</taxon>
        <taxon>Cyprininae</taxon>
        <taxon>Cyprinus</taxon>
    </lineage>
</organism>
<reference evidence="11" key="2">
    <citation type="submission" date="2025-09" db="UniProtKB">
        <authorList>
            <consortium name="Ensembl"/>
        </authorList>
    </citation>
    <scope>IDENTIFICATION</scope>
</reference>
<evidence type="ECO:0000256" key="1">
    <source>
        <dbReference type="ARBA" id="ARBA00004123"/>
    </source>
</evidence>
<evidence type="ECO:0000259" key="10">
    <source>
        <dbReference type="PROSITE" id="PS50157"/>
    </source>
</evidence>
<dbReference type="GO" id="GO:0005634">
    <property type="term" value="C:nucleus"/>
    <property type="evidence" value="ECO:0007669"/>
    <property type="project" value="UniProtKB-SubCell"/>
</dbReference>
<feature type="compositionally biased region" description="Low complexity" evidence="9">
    <location>
        <begin position="110"/>
        <end position="121"/>
    </location>
</feature>
<dbReference type="GO" id="GO:0060255">
    <property type="term" value="P:regulation of macromolecule metabolic process"/>
    <property type="evidence" value="ECO:0007669"/>
    <property type="project" value="UniProtKB-ARBA"/>
</dbReference>
<evidence type="ECO:0000313" key="11">
    <source>
        <dbReference type="Ensembl" id="ENSCCRP00000116755.1"/>
    </source>
</evidence>
<keyword evidence="5 8" id="KW-0863">Zinc-finger</keyword>
<keyword evidence="4" id="KW-0677">Repeat</keyword>
<dbReference type="SMART" id="SM00355">
    <property type="entry name" value="ZnF_C2H2"/>
    <property type="match status" value="2"/>
</dbReference>
<feature type="domain" description="C2H2-type" evidence="10">
    <location>
        <begin position="83"/>
        <end position="111"/>
    </location>
</feature>
<feature type="compositionally biased region" description="Polar residues" evidence="9">
    <location>
        <begin position="135"/>
        <end position="147"/>
    </location>
</feature>
<dbReference type="InterPro" id="IPR050888">
    <property type="entry name" value="ZnF_C2H2-type_TF"/>
</dbReference>
<evidence type="ECO:0000256" key="3">
    <source>
        <dbReference type="ARBA" id="ARBA00022723"/>
    </source>
</evidence>
<proteinExistence type="inferred from homology"/>
<evidence type="ECO:0000256" key="4">
    <source>
        <dbReference type="ARBA" id="ARBA00022737"/>
    </source>
</evidence>
<protein>
    <recommendedName>
        <fullName evidence="10">C2H2-type domain-containing protein</fullName>
    </recommendedName>
</protein>
<comment type="subcellular location">
    <subcellularLocation>
        <location evidence="1">Nucleus</location>
    </subcellularLocation>
</comment>
<reference evidence="11" key="1">
    <citation type="submission" date="2025-08" db="UniProtKB">
        <authorList>
            <consortium name="Ensembl"/>
        </authorList>
    </citation>
    <scope>IDENTIFICATION</scope>
</reference>
<dbReference type="GeneTree" id="ENSGT00940000161175"/>
<feature type="compositionally biased region" description="Basic and acidic residues" evidence="9">
    <location>
        <begin position="98"/>
        <end position="109"/>
    </location>
</feature>
<dbReference type="Pfam" id="PF00096">
    <property type="entry name" value="zf-C2H2"/>
    <property type="match status" value="2"/>
</dbReference>
<dbReference type="InterPro" id="IPR036236">
    <property type="entry name" value="Znf_C2H2_sf"/>
</dbReference>
<dbReference type="AlphaFoldDB" id="A0A9J7YHD7"/>
<dbReference type="PROSITE" id="PS50157">
    <property type="entry name" value="ZINC_FINGER_C2H2_2"/>
    <property type="match status" value="2"/>
</dbReference>
<dbReference type="Gene3D" id="3.30.160.60">
    <property type="entry name" value="Classic Zinc Finger"/>
    <property type="match status" value="2"/>
</dbReference>
<name>A0A9J7YHD7_CYPCA</name>
<accession>A0A9J7YHD7</accession>
<evidence type="ECO:0000256" key="8">
    <source>
        <dbReference type="PROSITE-ProRule" id="PRU00042"/>
    </source>
</evidence>
<evidence type="ECO:0000313" key="12">
    <source>
        <dbReference type="Proteomes" id="UP001108240"/>
    </source>
</evidence>
<dbReference type="Ensembl" id="ENSCCRT00000111337.1">
    <property type="protein sequence ID" value="ENSCCRP00000116755.1"/>
    <property type="gene ID" value="ENSCCRG00000064057.1"/>
</dbReference>
<dbReference type="FunFam" id="3.30.160.60:FF:000183">
    <property type="entry name" value="E3 ubiquitin-protein ligase ZFP91"/>
    <property type="match status" value="1"/>
</dbReference>
<feature type="domain" description="C2H2-type" evidence="10">
    <location>
        <begin position="53"/>
        <end position="80"/>
    </location>
</feature>
<evidence type="ECO:0000256" key="2">
    <source>
        <dbReference type="ARBA" id="ARBA00006991"/>
    </source>
</evidence>
<sequence>MGFTTHMCTRPCNSQTHFYMNIPSIFNRTTILLKASLLQFSAPDITRTVSFFSRCEVCGFTCRQKASLNWHMRKHNAESTYQFPCEICGRRFEKRDNVTVHRSKSHPDYDTPTPELTLPLLPSDPLPHPLEHSRSSPSASKNHTAVE</sequence>
<dbReference type="PANTHER" id="PTHR24406">
    <property type="entry name" value="TRANSCRIPTIONAL REPRESSOR CTCFL-RELATED"/>
    <property type="match status" value="1"/>
</dbReference>
<keyword evidence="12" id="KW-1185">Reference proteome</keyword>
<keyword evidence="7" id="KW-0539">Nucleus</keyword>
<dbReference type="GO" id="GO:0080090">
    <property type="term" value="P:regulation of primary metabolic process"/>
    <property type="evidence" value="ECO:0007669"/>
    <property type="project" value="UniProtKB-ARBA"/>
</dbReference>
<comment type="similarity">
    <text evidence="2">Belongs to the krueppel C2H2-type zinc-finger protein family.</text>
</comment>
<dbReference type="Proteomes" id="UP001108240">
    <property type="component" value="Unplaced"/>
</dbReference>
<dbReference type="GO" id="GO:0008270">
    <property type="term" value="F:zinc ion binding"/>
    <property type="evidence" value="ECO:0007669"/>
    <property type="project" value="UniProtKB-KW"/>
</dbReference>
<dbReference type="InterPro" id="IPR013087">
    <property type="entry name" value="Znf_C2H2_type"/>
</dbReference>
<evidence type="ECO:0000256" key="7">
    <source>
        <dbReference type="ARBA" id="ARBA00023242"/>
    </source>
</evidence>
<keyword evidence="3" id="KW-0479">Metal-binding</keyword>
<dbReference type="SUPFAM" id="SSF57667">
    <property type="entry name" value="beta-beta-alpha zinc fingers"/>
    <property type="match status" value="1"/>
</dbReference>
<evidence type="ECO:0000256" key="5">
    <source>
        <dbReference type="ARBA" id="ARBA00022771"/>
    </source>
</evidence>